<evidence type="ECO:0000256" key="1">
    <source>
        <dbReference type="ARBA" id="ARBA00022614"/>
    </source>
</evidence>
<dbReference type="PRINTS" id="PR00364">
    <property type="entry name" value="DISEASERSIST"/>
</dbReference>
<dbReference type="EMBL" id="MU089660">
    <property type="protein sequence ID" value="KAF7850006.1"/>
    <property type="molecule type" value="Genomic_DNA"/>
</dbReference>
<gene>
    <name evidence="6" type="ORF">BT93_L0030</name>
</gene>
<dbReference type="InterPro" id="IPR000157">
    <property type="entry name" value="TIR_dom"/>
</dbReference>
<dbReference type="EMBL" id="MU089660">
    <property type="protein sequence ID" value="KAF7850007.1"/>
    <property type="molecule type" value="Genomic_DNA"/>
</dbReference>
<dbReference type="Gramene" id="rna-gnl|WGS:JABURB|Cocit.L0030.1">
    <property type="protein sequence ID" value="cds-KAF7850006.1"/>
    <property type="gene ID" value="gene-BT93_L0030"/>
</dbReference>
<dbReference type="FunFam" id="3.40.50.10140:FF:000007">
    <property type="entry name" value="Disease resistance protein (TIR-NBS-LRR class)"/>
    <property type="match status" value="1"/>
</dbReference>
<dbReference type="InterPro" id="IPR002182">
    <property type="entry name" value="NB-ARC"/>
</dbReference>
<organism evidence="6 7">
    <name type="scientific">Corymbia citriodora subsp. variegata</name>
    <dbReference type="NCBI Taxonomy" id="360336"/>
    <lineage>
        <taxon>Eukaryota</taxon>
        <taxon>Viridiplantae</taxon>
        <taxon>Streptophyta</taxon>
        <taxon>Embryophyta</taxon>
        <taxon>Tracheophyta</taxon>
        <taxon>Spermatophyta</taxon>
        <taxon>Magnoliopsida</taxon>
        <taxon>eudicotyledons</taxon>
        <taxon>Gunneridae</taxon>
        <taxon>Pentapetalae</taxon>
        <taxon>rosids</taxon>
        <taxon>malvids</taxon>
        <taxon>Myrtales</taxon>
        <taxon>Myrtaceae</taxon>
        <taxon>Myrtoideae</taxon>
        <taxon>Eucalypteae</taxon>
        <taxon>Corymbia</taxon>
    </lineage>
</organism>
<dbReference type="EMBL" id="MU089660">
    <property type="protein sequence ID" value="KAF7850004.1"/>
    <property type="molecule type" value="Genomic_DNA"/>
</dbReference>
<dbReference type="OrthoDB" id="1694612at2759"/>
<dbReference type="SUPFAM" id="SSF52540">
    <property type="entry name" value="P-loop containing nucleoside triphosphate hydrolases"/>
    <property type="match status" value="1"/>
</dbReference>
<keyword evidence="3" id="KW-0611">Plant defense</keyword>
<name>A0A8T0CQS5_CORYI</name>
<evidence type="ECO:0000259" key="5">
    <source>
        <dbReference type="PROSITE" id="PS50104"/>
    </source>
</evidence>
<reference evidence="6" key="1">
    <citation type="submission" date="2020-05" db="EMBL/GenBank/DDBJ databases">
        <title>WGS assembly of Corymbia citriodora subspecies variegata.</title>
        <authorList>
            <person name="Barry K."/>
            <person name="Hundley H."/>
            <person name="Shu S."/>
            <person name="Jenkins J."/>
            <person name="Grimwood J."/>
            <person name="Baten A."/>
        </authorList>
    </citation>
    <scope>NUCLEOTIDE SEQUENCE</scope>
    <source>
        <strain evidence="6">CV2-018</strain>
    </source>
</reference>
<dbReference type="InterPro" id="IPR055414">
    <property type="entry name" value="LRR_R13L4/SHOC2-like"/>
</dbReference>
<dbReference type="Pfam" id="PF00931">
    <property type="entry name" value="NB-ARC"/>
    <property type="match status" value="1"/>
</dbReference>
<dbReference type="Gramene" id="rna-gnl|WGS:JABURB|Cocit.L0030.2">
    <property type="protein sequence ID" value="cds-KAF7850007.1"/>
    <property type="gene ID" value="gene-BT93_L0030"/>
</dbReference>
<dbReference type="EMBL" id="MU089660">
    <property type="protein sequence ID" value="KAF7850005.1"/>
    <property type="molecule type" value="Genomic_DNA"/>
</dbReference>
<dbReference type="InterPro" id="IPR035897">
    <property type="entry name" value="Toll_tir_struct_dom_sf"/>
</dbReference>
<dbReference type="Gene3D" id="3.40.50.10140">
    <property type="entry name" value="Toll/interleukin-1 receptor homology (TIR) domain"/>
    <property type="match status" value="1"/>
</dbReference>
<dbReference type="SUPFAM" id="SSF52200">
    <property type="entry name" value="Toll/Interleukin receptor TIR domain"/>
    <property type="match status" value="1"/>
</dbReference>
<comment type="caution">
    <text evidence="6">The sequence shown here is derived from an EMBL/GenBank/DDBJ whole genome shotgun (WGS) entry which is preliminary data.</text>
</comment>
<dbReference type="PROSITE" id="PS50104">
    <property type="entry name" value="TIR"/>
    <property type="match status" value="1"/>
</dbReference>
<dbReference type="GO" id="GO:0051707">
    <property type="term" value="P:response to other organism"/>
    <property type="evidence" value="ECO:0007669"/>
    <property type="project" value="UniProtKB-ARBA"/>
</dbReference>
<dbReference type="Pfam" id="PF01582">
    <property type="entry name" value="TIR"/>
    <property type="match status" value="1"/>
</dbReference>
<keyword evidence="1" id="KW-0433">Leucine-rich repeat</keyword>
<dbReference type="GO" id="GO:0043531">
    <property type="term" value="F:ADP binding"/>
    <property type="evidence" value="ECO:0007669"/>
    <property type="project" value="InterPro"/>
</dbReference>
<dbReference type="GO" id="GO:0007165">
    <property type="term" value="P:signal transduction"/>
    <property type="evidence" value="ECO:0007669"/>
    <property type="project" value="InterPro"/>
</dbReference>
<accession>A0A8T0CQS5</accession>
<evidence type="ECO:0000256" key="4">
    <source>
        <dbReference type="ARBA" id="ARBA00023027"/>
    </source>
</evidence>
<dbReference type="SMART" id="SM00255">
    <property type="entry name" value="TIR"/>
    <property type="match status" value="1"/>
</dbReference>
<keyword evidence="2" id="KW-0677">Repeat</keyword>
<dbReference type="SUPFAM" id="SSF52058">
    <property type="entry name" value="L domain-like"/>
    <property type="match status" value="2"/>
</dbReference>
<dbReference type="Proteomes" id="UP000806378">
    <property type="component" value="Unassembled WGS sequence"/>
</dbReference>
<evidence type="ECO:0000256" key="3">
    <source>
        <dbReference type="ARBA" id="ARBA00022821"/>
    </source>
</evidence>
<dbReference type="InterPro" id="IPR032675">
    <property type="entry name" value="LRR_dom_sf"/>
</dbReference>
<dbReference type="PANTHER" id="PTHR11017:SF570">
    <property type="entry name" value="DISEASE RESISTANCE PROTEIN (TIR-NBS CLASS)-RELATED"/>
    <property type="match status" value="1"/>
</dbReference>
<dbReference type="InterPro" id="IPR058192">
    <property type="entry name" value="WHD_ROQ1-like"/>
</dbReference>
<evidence type="ECO:0000256" key="2">
    <source>
        <dbReference type="ARBA" id="ARBA00022737"/>
    </source>
</evidence>
<dbReference type="Pfam" id="PF23598">
    <property type="entry name" value="LRR_14"/>
    <property type="match status" value="1"/>
</dbReference>
<dbReference type="InterPro" id="IPR027417">
    <property type="entry name" value="P-loop_NTPase"/>
</dbReference>
<dbReference type="Gramene" id="rna-gnl|WGS:JABURB|Cocit.L0030.4">
    <property type="protein sequence ID" value="cds-KAF7850005.1"/>
    <property type="gene ID" value="gene-BT93_L0030"/>
</dbReference>
<proteinExistence type="predicted"/>
<dbReference type="Gene3D" id="1.10.8.430">
    <property type="entry name" value="Helical domain of apoptotic protease-activating factors"/>
    <property type="match status" value="1"/>
</dbReference>
<evidence type="ECO:0000313" key="6">
    <source>
        <dbReference type="EMBL" id="KAF7850007.1"/>
    </source>
</evidence>
<dbReference type="GO" id="GO:0006952">
    <property type="term" value="P:defense response"/>
    <property type="evidence" value="ECO:0007669"/>
    <property type="project" value="UniProtKB-KW"/>
</dbReference>
<dbReference type="AlphaFoldDB" id="A0A8T0CQS5"/>
<evidence type="ECO:0000313" key="7">
    <source>
        <dbReference type="Proteomes" id="UP000806378"/>
    </source>
</evidence>
<dbReference type="Gene3D" id="3.80.10.10">
    <property type="entry name" value="Ribonuclease Inhibitor"/>
    <property type="match status" value="3"/>
</dbReference>
<dbReference type="Gramene" id="rna-gnl|WGS:JABURB|Cocit.L0030.3">
    <property type="protein sequence ID" value="cds-KAF7850004.1"/>
    <property type="gene ID" value="gene-BT93_L0030"/>
</dbReference>
<keyword evidence="4" id="KW-0520">NAD</keyword>
<protein>
    <recommendedName>
        <fullName evidence="5">TIR domain-containing protein</fullName>
    </recommendedName>
</protein>
<dbReference type="InterPro" id="IPR042197">
    <property type="entry name" value="Apaf_helical"/>
</dbReference>
<dbReference type="InterPro" id="IPR044974">
    <property type="entry name" value="Disease_R_plants"/>
</dbReference>
<sequence length="1175" mass="134875">MEGSAEKQCICENDGIAGSASFTHTATKGQGMGNSSGYEYEVFLSFRGKDTRTGFTNFLYTSLIDVGIRVYKDDEELGKGEKFGPKLLQAINQSKISIPIFSKGYAFSIWCLKELVQMVECQKTTGQKIMPIFYDVAPSEVRHQVGGYREAFLSHESKKRYDEETIREWKAALTTVGELDGWDLPSMANRGEGVIAKTITQKVFNELKKAYLVVSNHLVSVDHHVEKIMEEIGARTSETRIVGIHGMGGIGKTTIAKIIYNELSNKYKNCCFLSNIRETSKLKGIDNLQHQLISDILKTKWMDIRNIDEGIKTIKDKLSNKRVLVLLDDVEEKGHMDALIGKRDWFGEGSKLIITTRRKDVLHVPEVDWSFELTGMDPDKSLQLFSKHAFRRDSPLDNYIDQSKRAIQIAGGLPLALEIIGSLLSNKNKEMWDATLKKLESIPPDEVQSKLKISYEALDKRRQYIFLEIACHFIGYHKDIVINYWDAFERFSEEALEVLENMSLIKIGKHNELWMHDQFRDLGREIVRQESEMKIEKQRWVWNSNEGLVLLRRHEEKEEVEALHLKFDDQHCFIYKDFKSLPNLKFLEVDNLKGNFHAKKMVLQHKWPSNVFQKNLDLLPQLRWLSLHNIWPKFKIANFSMENLIILDLSQSEITHDWKGWSHMKVIKNLKVLDLAYCRHLKRTPNFSAHSNLERLILSSCESLIEIDKSICQLKCLVFLDLSHCVNLERLPDELAGDFGSLEYLSLRRCRSLESLPEIIGNLESLTELDLSSTSIKELPNSIRKLRNLKVVKMNKSHIRKIGSVFWTLKKLQEINITGRYELSEPFHVEIGDCIYVNKSLRILRLEEVRIHALPRLPESLIELKLGVLTVYTFPDLSNLANLKGLRIKFAGQSNGLLEEPIPRWIGNLRKLESLYLHFFGGAASPTYLSLPPQPRHLPRLPSSLSSLTVHGCNSLCSMDLSNLRKLSSLRIWDSAVAEIQGLGCLENLRDLDIYWLRQLAMLPDLSKLNKLRSIQIRVCGNLVEIQGELPRFLDELRISSCPSLQELPDLFHLMGKAVVKIEECNQVLERANMDRRELWLSGFKQMQILPDLSNSKELTILIVQNCGNLVEIQGKLPQSLKKLQIESCESLQKLPDLSSLKKLRKVIIRRCGKLDVEEISRLCSENSVKFCGKR</sequence>
<keyword evidence="7" id="KW-1185">Reference proteome</keyword>
<dbReference type="PANTHER" id="PTHR11017">
    <property type="entry name" value="LEUCINE-RICH REPEAT-CONTAINING PROTEIN"/>
    <property type="match status" value="1"/>
</dbReference>
<feature type="domain" description="TIR" evidence="5">
    <location>
        <begin position="38"/>
        <end position="177"/>
    </location>
</feature>
<dbReference type="Gene3D" id="3.40.50.300">
    <property type="entry name" value="P-loop containing nucleotide triphosphate hydrolases"/>
    <property type="match status" value="1"/>
</dbReference>
<dbReference type="Pfam" id="PF23282">
    <property type="entry name" value="WHD_ROQ1"/>
    <property type="match status" value="1"/>
</dbReference>